<dbReference type="GO" id="GO:0005975">
    <property type="term" value="P:carbohydrate metabolic process"/>
    <property type="evidence" value="ECO:0007669"/>
    <property type="project" value="InterPro"/>
</dbReference>
<dbReference type="SUPFAM" id="SSF51445">
    <property type="entry name" value="(Trans)glycosidases"/>
    <property type="match status" value="1"/>
</dbReference>
<dbReference type="NCBIfam" id="NF011080">
    <property type="entry name" value="PRK14508.1-3"/>
    <property type="match status" value="1"/>
</dbReference>
<dbReference type="OrthoDB" id="9761577at2"/>
<dbReference type="STRING" id="91360.SAMN05660330_01597"/>
<evidence type="ECO:0000256" key="9">
    <source>
        <dbReference type="ARBA" id="ARBA00031501"/>
    </source>
</evidence>
<dbReference type="InterPro" id="IPR003385">
    <property type="entry name" value="Glyco_hydro_77"/>
</dbReference>
<evidence type="ECO:0000256" key="4">
    <source>
        <dbReference type="ARBA" id="ARBA00020295"/>
    </source>
</evidence>
<evidence type="ECO:0000256" key="10">
    <source>
        <dbReference type="RuleBase" id="RU361207"/>
    </source>
</evidence>
<reference evidence="11 12" key="1">
    <citation type="submission" date="2016-10" db="EMBL/GenBank/DDBJ databases">
        <authorList>
            <person name="de Groot N.N."/>
        </authorList>
    </citation>
    <scope>NUCLEOTIDE SEQUENCE [LARGE SCALE GENOMIC DNA]</scope>
    <source>
        <strain evidence="11 12">DSM 12130</strain>
    </source>
</reference>
<dbReference type="NCBIfam" id="TIGR00217">
    <property type="entry name" value="malQ"/>
    <property type="match status" value="1"/>
</dbReference>
<dbReference type="EC" id="2.4.1.25" evidence="3 10"/>
<evidence type="ECO:0000256" key="5">
    <source>
        <dbReference type="ARBA" id="ARBA00022676"/>
    </source>
</evidence>
<dbReference type="Gene3D" id="3.20.20.80">
    <property type="entry name" value="Glycosidases"/>
    <property type="match status" value="1"/>
</dbReference>
<accession>A0A1H0PC34</accession>
<evidence type="ECO:0000256" key="7">
    <source>
        <dbReference type="ARBA" id="ARBA00023277"/>
    </source>
</evidence>
<dbReference type="InterPro" id="IPR017853">
    <property type="entry name" value="GH"/>
</dbReference>
<organism evidence="11 12">
    <name type="scientific">Desulforhopalus singaporensis</name>
    <dbReference type="NCBI Taxonomy" id="91360"/>
    <lineage>
        <taxon>Bacteria</taxon>
        <taxon>Pseudomonadati</taxon>
        <taxon>Thermodesulfobacteriota</taxon>
        <taxon>Desulfobulbia</taxon>
        <taxon>Desulfobulbales</taxon>
        <taxon>Desulfocapsaceae</taxon>
        <taxon>Desulforhopalus</taxon>
    </lineage>
</organism>
<dbReference type="Proteomes" id="UP000199073">
    <property type="component" value="Unassembled WGS sequence"/>
</dbReference>
<keyword evidence="7 10" id="KW-0119">Carbohydrate metabolism</keyword>
<evidence type="ECO:0000256" key="3">
    <source>
        <dbReference type="ARBA" id="ARBA00012560"/>
    </source>
</evidence>
<sequence>MISKRSSGILAHISSLPSPYGIGDIGYSSYDFLSFLKESEQSFWQFLPIVATDAVFDHSPYMSCSAFAGNPLFISLELLFESGLIDRDSLQPPSSFSPYLVDFQAVKAFKDKLLEEATTRLALAEPDDFQPFRESNPWLDDYALYMVAKEQFAGSSWSQWPGEIRNRDRTALDNLRDRNRIRFNHYLFEQYLFAKQWQALKKRAADLSIHLFGDLPFYVSYDSADVWANQVLFLLNATSKIPTEVAGVPPDYFSKTGQRWGNPLYNWTSKKKNIRESLLEWWSKRLRHTFSQMDLVRIDHFRAFESYWSIPEYEKTAINGKWVKGPGAFFFKEMEKRAGKLNIVAEDLGIVTEEVTRLRDDLQFPGMKVLQFAFDGNRDNPFLPHNFTSDNCVVYTGTHDNDTTLGWFLSDAVNDEQRTLIKNLVNSGLNDQKPIHHDMIYLAQSSIAGLCILPLQDILGFGNDCRMNRPGIAEGNWRWRCAPQFLTEEVKNYLKRGTTLFNRSRNRL</sequence>
<keyword evidence="6 10" id="KW-0808">Transferase</keyword>
<dbReference type="GO" id="GO:0004134">
    <property type="term" value="F:4-alpha-glucanotransferase activity"/>
    <property type="evidence" value="ECO:0007669"/>
    <property type="project" value="UniProtKB-EC"/>
</dbReference>
<evidence type="ECO:0000256" key="2">
    <source>
        <dbReference type="ARBA" id="ARBA00005684"/>
    </source>
</evidence>
<dbReference type="AlphaFoldDB" id="A0A1H0PC34"/>
<dbReference type="PANTHER" id="PTHR32438">
    <property type="entry name" value="4-ALPHA-GLUCANOTRANSFERASE DPE1, CHLOROPLASTIC/AMYLOPLASTIC"/>
    <property type="match status" value="1"/>
</dbReference>
<dbReference type="EMBL" id="FNJI01000009">
    <property type="protein sequence ID" value="SDP02320.1"/>
    <property type="molecule type" value="Genomic_DNA"/>
</dbReference>
<evidence type="ECO:0000313" key="12">
    <source>
        <dbReference type="Proteomes" id="UP000199073"/>
    </source>
</evidence>
<evidence type="ECO:0000256" key="8">
    <source>
        <dbReference type="ARBA" id="ARBA00031423"/>
    </source>
</evidence>
<protein>
    <recommendedName>
        <fullName evidence="4 10">4-alpha-glucanotransferase</fullName>
        <ecNumber evidence="3 10">2.4.1.25</ecNumber>
    </recommendedName>
    <alternativeName>
        <fullName evidence="8 10">Amylomaltase</fullName>
    </alternativeName>
    <alternativeName>
        <fullName evidence="9 10">Disproportionating enzyme</fullName>
    </alternativeName>
</protein>
<keyword evidence="12" id="KW-1185">Reference proteome</keyword>
<evidence type="ECO:0000256" key="6">
    <source>
        <dbReference type="ARBA" id="ARBA00022679"/>
    </source>
</evidence>
<evidence type="ECO:0000256" key="1">
    <source>
        <dbReference type="ARBA" id="ARBA00000439"/>
    </source>
</evidence>
<name>A0A1H0PC34_9BACT</name>
<dbReference type="Pfam" id="PF02446">
    <property type="entry name" value="Glyco_hydro_77"/>
    <property type="match status" value="1"/>
</dbReference>
<keyword evidence="5 10" id="KW-0328">Glycosyltransferase</keyword>
<dbReference type="RefSeq" id="WP_092221592.1">
    <property type="nucleotide sequence ID" value="NZ_FNJI01000009.1"/>
</dbReference>
<dbReference type="PANTHER" id="PTHR32438:SF5">
    <property type="entry name" value="4-ALPHA-GLUCANOTRANSFERASE DPE1, CHLOROPLASTIC_AMYLOPLASTIC"/>
    <property type="match status" value="1"/>
</dbReference>
<gene>
    <name evidence="11" type="ORF">SAMN05660330_01597</name>
</gene>
<comment type="similarity">
    <text evidence="2 10">Belongs to the disproportionating enzyme family.</text>
</comment>
<evidence type="ECO:0000313" key="11">
    <source>
        <dbReference type="EMBL" id="SDP02320.1"/>
    </source>
</evidence>
<proteinExistence type="inferred from homology"/>
<comment type="catalytic activity">
    <reaction evidence="1 10">
        <text>Transfers a segment of a (1-&gt;4)-alpha-D-glucan to a new position in an acceptor, which may be glucose or a (1-&gt;4)-alpha-D-glucan.</text>
        <dbReference type="EC" id="2.4.1.25"/>
    </reaction>
</comment>